<accession>A0ABU8WMT1</accession>
<comment type="cofactor">
    <cofactor evidence="1">
        <name>Mg(2+)</name>
        <dbReference type="ChEBI" id="CHEBI:18420"/>
    </cofactor>
</comment>
<keyword evidence="3" id="KW-0460">Magnesium</keyword>
<name>A0ABU8WMT1_9BURK</name>
<protein>
    <submittedName>
        <fullName evidence="6">CoA ester lyase</fullName>
    </submittedName>
</protein>
<proteinExistence type="predicted"/>
<dbReference type="PANTHER" id="PTHR32308:SF0">
    <property type="entry name" value="HPCH_HPAI ALDOLASE_CITRATE LYASE DOMAIN-CONTAINING PROTEIN"/>
    <property type="match status" value="1"/>
</dbReference>
<evidence type="ECO:0000256" key="1">
    <source>
        <dbReference type="ARBA" id="ARBA00001946"/>
    </source>
</evidence>
<dbReference type="InterPro" id="IPR040442">
    <property type="entry name" value="Pyrv_kinase-like_dom_sf"/>
</dbReference>
<dbReference type="GO" id="GO:0016829">
    <property type="term" value="F:lyase activity"/>
    <property type="evidence" value="ECO:0007669"/>
    <property type="project" value="UniProtKB-KW"/>
</dbReference>
<organism evidence="6 7">
    <name type="scientific">Variovorax rhizosphaerae</name>
    <dbReference type="NCBI Taxonomy" id="1836200"/>
    <lineage>
        <taxon>Bacteria</taxon>
        <taxon>Pseudomonadati</taxon>
        <taxon>Pseudomonadota</taxon>
        <taxon>Betaproteobacteria</taxon>
        <taxon>Burkholderiales</taxon>
        <taxon>Comamonadaceae</taxon>
        <taxon>Variovorax</taxon>
    </lineage>
</organism>
<comment type="caution">
    <text evidence="6">The sequence shown here is derived from an EMBL/GenBank/DDBJ whole genome shotgun (WGS) entry which is preliminary data.</text>
</comment>
<keyword evidence="6" id="KW-0456">Lyase</keyword>
<dbReference type="InterPro" id="IPR005000">
    <property type="entry name" value="Aldolase/citrate-lyase_domain"/>
</dbReference>
<evidence type="ECO:0000256" key="3">
    <source>
        <dbReference type="ARBA" id="ARBA00022842"/>
    </source>
</evidence>
<dbReference type="InterPro" id="IPR015813">
    <property type="entry name" value="Pyrv/PenolPyrv_kinase-like_dom"/>
</dbReference>
<evidence type="ECO:0000256" key="4">
    <source>
        <dbReference type="SAM" id="MobiDB-lite"/>
    </source>
</evidence>
<feature type="region of interest" description="Disordered" evidence="4">
    <location>
        <begin position="1"/>
        <end position="24"/>
    </location>
</feature>
<sequence>MPRTHLEAGAMPVHGAGASKSDAQTQRCAQARSLLFVPGNRPERFQKAARSGADVVILDLEDSVPAADKGSARTAIAREWAALQACDVPLVVRINASDTAAGEDDLAWLKGLNPRPAAVMVPKAESREALAAVHERLDGIVTLPIIESAAGYAALPSLAAAPGVLRLAVGHIDFMADVGIQCDEQESELAPLRFAVAIATRLNRLAPAVDGVTVQIDDEARLRIDAQRALRFGYGAKLCIHPRQVAMVHQALAPTEPELEWARRVIAADAAAEGAAVQLDGRMVDLPVVLQARRTMARAADSSTVRT</sequence>
<dbReference type="Gene3D" id="3.20.20.60">
    <property type="entry name" value="Phosphoenolpyruvate-binding domains"/>
    <property type="match status" value="1"/>
</dbReference>
<dbReference type="InterPro" id="IPR011206">
    <property type="entry name" value="Citrate_lyase_beta/mcl1/mcl2"/>
</dbReference>
<dbReference type="SUPFAM" id="SSF51621">
    <property type="entry name" value="Phosphoenolpyruvate/pyruvate domain"/>
    <property type="match status" value="1"/>
</dbReference>
<keyword evidence="7" id="KW-1185">Reference proteome</keyword>
<dbReference type="Pfam" id="PF03328">
    <property type="entry name" value="HpcH_HpaI"/>
    <property type="match status" value="1"/>
</dbReference>
<evidence type="ECO:0000313" key="7">
    <source>
        <dbReference type="Proteomes" id="UP001385892"/>
    </source>
</evidence>
<reference evidence="6 7" key="1">
    <citation type="submission" date="2024-03" db="EMBL/GenBank/DDBJ databases">
        <title>Novel species of the genus Variovorax.</title>
        <authorList>
            <person name="Liu Q."/>
            <person name="Xin Y.-H."/>
        </authorList>
    </citation>
    <scope>NUCLEOTIDE SEQUENCE [LARGE SCALE GENOMIC DNA]</scope>
    <source>
        <strain evidence="6 7">KACC 18900</strain>
    </source>
</reference>
<keyword evidence="2" id="KW-0479">Metal-binding</keyword>
<evidence type="ECO:0000259" key="5">
    <source>
        <dbReference type="Pfam" id="PF03328"/>
    </source>
</evidence>
<feature type="domain" description="HpcH/HpaI aldolase/citrate lyase" evidence="5">
    <location>
        <begin position="32"/>
        <end position="242"/>
    </location>
</feature>
<dbReference type="PANTHER" id="PTHR32308">
    <property type="entry name" value="LYASE BETA SUBUNIT, PUTATIVE (AFU_ORTHOLOGUE AFUA_4G13030)-RELATED"/>
    <property type="match status" value="1"/>
</dbReference>
<evidence type="ECO:0000256" key="2">
    <source>
        <dbReference type="ARBA" id="ARBA00022723"/>
    </source>
</evidence>
<dbReference type="PIRSF" id="PIRSF015582">
    <property type="entry name" value="Cit_lyase_B"/>
    <property type="match status" value="1"/>
</dbReference>
<dbReference type="EMBL" id="JBBKZT010000008">
    <property type="protein sequence ID" value="MEJ8848709.1"/>
    <property type="molecule type" value="Genomic_DNA"/>
</dbReference>
<dbReference type="Proteomes" id="UP001385892">
    <property type="component" value="Unassembled WGS sequence"/>
</dbReference>
<gene>
    <name evidence="6" type="ORF">WKW82_18775</name>
</gene>
<evidence type="ECO:0000313" key="6">
    <source>
        <dbReference type="EMBL" id="MEJ8848709.1"/>
    </source>
</evidence>
<dbReference type="RefSeq" id="WP_340343832.1">
    <property type="nucleotide sequence ID" value="NZ_JBBKZT010000008.1"/>
</dbReference>